<evidence type="ECO:0000313" key="13">
    <source>
        <dbReference type="Proteomes" id="UP000267821"/>
    </source>
</evidence>
<evidence type="ECO:0000256" key="7">
    <source>
        <dbReference type="ARBA" id="ARBA00022679"/>
    </source>
</evidence>
<keyword evidence="13" id="KW-1185">Reference proteome</keyword>
<reference evidence="12 13" key="1">
    <citation type="journal article" date="2018" name="Nat. Ecol. Evol.">
        <title>Pezizomycetes genomes reveal the molecular basis of ectomycorrhizal truffle lifestyle.</title>
        <authorList>
            <person name="Murat C."/>
            <person name="Payen T."/>
            <person name="Noel B."/>
            <person name="Kuo A."/>
            <person name="Morin E."/>
            <person name="Chen J."/>
            <person name="Kohler A."/>
            <person name="Krizsan K."/>
            <person name="Balestrini R."/>
            <person name="Da Silva C."/>
            <person name="Montanini B."/>
            <person name="Hainaut M."/>
            <person name="Levati E."/>
            <person name="Barry K.W."/>
            <person name="Belfiori B."/>
            <person name="Cichocki N."/>
            <person name="Clum A."/>
            <person name="Dockter R.B."/>
            <person name="Fauchery L."/>
            <person name="Guy J."/>
            <person name="Iotti M."/>
            <person name="Le Tacon F."/>
            <person name="Lindquist E.A."/>
            <person name="Lipzen A."/>
            <person name="Malagnac F."/>
            <person name="Mello A."/>
            <person name="Molinier V."/>
            <person name="Miyauchi S."/>
            <person name="Poulain J."/>
            <person name="Riccioni C."/>
            <person name="Rubini A."/>
            <person name="Sitrit Y."/>
            <person name="Splivallo R."/>
            <person name="Traeger S."/>
            <person name="Wang M."/>
            <person name="Zifcakova L."/>
            <person name="Wipf D."/>
            <person name="Zambonelli A."/>
            <person name="Paolocci F."/>
            <person name="Nowrousian M."/>
            <person name="Ottonello S."/>
            <person name="Baldrian P."/>
            <person name="Spatafora J.W."/>
            <person name="Henrissat B."/>
            <person name="Nagy L.G."/>
            <person name="Aury J.M."/>
            <person name="Wincker P."/>
            <person name="Grigoriev I.V."/>
            <person name="Bonfante P."/>
            <person name="Martin F.M."/>
        </authorList>
    </citation>
    <scope>NUCLEOTIDE SEQUENCE [LARGE SCALE GENOMIC DNA]</scope>
    <source>
        <strain evidence="12 13">ATCC MYA-4762</strain>
    </source>
</reference>
<organism evidence="12 13">
    <name type="scientific">Terfezia boudieri ATCC MYA-4762</name>
    <dbReference type="NCBI Taxonomy" id="1051890"/>
    <lineage>
        <taxon>Eukaryota</taxon>
        <taxon>Fungi</taxon>
        <taxon>Dikarya</taxon>
        <taxon>Ascomycota</taxon>
        <taxon>Pezizomycotina</taxon>
        <taxon>Pezizomycetes</taxon>
        <taxon>Pezizales</taxon>
        <taxon>Pezizaceae</taxon>
        <taxon>Terfezia</taxon>
    </lineage>
</organism>
<keyword evidence="5 11" id="KW-0963">Cytoplasm</keyword>
<dbReference type="Pfam" id="PF07757">
    <property type="entry name" value="AdoMet_MTase"/>
    <property type="match status" value="1"/>
</dbReference>
<dbReference type="OrthoDB" id="10047021at2759"/>
<evidence type="ECO:0000256" key="6">
    <source>
        <dbReference type="ARBA" id="ARBA00022603"/>
    </source>
</evidence>
<dbReference type="PANTHER" id="PTHR21210">
    <property type="entry name" value="TRNA (URACIL-O(2)-)-METHYLTRANSFERASE-RELATED"/>
    <property type="match status" value="1"/>
</dbReference>
<keyword evidence="6 11" id="KW-0489">Methyltransferase</keyword>
<evidence type="ECO:0000256" key="4">
    <source>
        <dbReference type="ARBA" id="ARBA00017788"/>
    </source>
</evidence>
<comment type="function">
    <text evidence="11">Adenosyl-L-methionine (AdoMet)-dependent tRNA (uracil-O(2)-)-methyltransferase.</text>
</comment>
<dbReference type="FunCoup" id="A0A3N4LXF2">
    <property type="interactions" value="85"/>
</dbReference>
<comment type="catalytic activity">
    <reaction evidence="10 11">
        <text>uridine(44) in tRNA(Ser) + S-adenosyl-L-methionine = 2'-O-methyluridine(44) in tRNA(Ser) + S-adenosyl-L-homocysteine + H(+)</text>
        <dbReference type="Rhea" id="RHEA:43100"/>
        <dbReference type="Rhea" id="RHEA-COMP:10339"/>
        <dbReference type="Rhea" id="RHEA-COMP:10340"/>
        <dbReference type="ChEBI" id="CHEBI:15378"/>
        <dbReference type="ChEBI" id="CHEBI:57856"/>
        <dbReference type="ChEBI" id="CHEBI:59789"/>
        <dbReference type="ChEBI" id="CHEBI:65315"/>
        <dbReference type="ChEBI" id="CHEBI:74478"/>
        <dbReference type="EC" id="2.1.1.211"/>
    </reaction>
</comment>
<dbReference type="EMBL" id="ML121531">
    <property type="protein sequence ID" value="RPB27470.1"/>
    <property type="molecule type" value="Genomic_DNA"/>
</dbReference>
<dbReference type="InParanoid" id="A0A3N4LXF2"/>
<evidence type="ECO:0000256" key="2">
    <source>
        <dbReference type="ARBA" id="ARBA00009056"/>
    </source>
</evidence>
<sequence>MIDMVSNPNYNSSLVMRADVIWDSEEDISAPAATATATPAGTKFEGEDTIPRYVSVKGYTLTRRLVRRFIPRNPLLDGYLCQSCLFYREEGQEGEEDKESEGTGGGGSIVIYLPHASTPISIPFYHPPVEGVAFLHHPSQSTSTAGDSPNYTISIHHLPFPPTSTSTPPTNPNRLPRILHHLLSTLATHGRGLLTGYNKRVHHDQLISRPTLQDTYLRLKAAHSHRLVTSWAESTDPRKHVFEDLLIAAFLIEWWGRLYYHSGQPPEKGKRPWVGFVDVGCGNGVLVDVLRREGWCGWGFDARRRKSWEVLMPTFSTTSTITTTTTTTSSSTSTGEPWLREMLLIPSLLPPSEIDGDNGRNDELRGVDIHNGIFPPHTFLISNHSDQLTGWTPLLAALSNCPFIAIPCCSYNLSGDKFRAPVPSHQTASGSAYAALCAWTENLAERVGWVVEKEVLRIPSTRNVAVLGRRRMAVDTNSAHGGQGDGIEDRVRTVLREEGGGVGWVGKCIGLVKGWGGKCH</sequence>
<evidence type="ECO:0000256" key="1">
    <source>
        <dbReference type="ARBA" id="ARBA00004496"/>
    </source>
</evidence>
<evidence type="ECO:0000256" key="9">
    <source>
        <dbReference type="ARBA" id="ARBA00022694"/>
    </source>
</evidence>
<evidence type="ECO:0000313" key="12">
    <source>
        <dbReference type="EMBL" id="RPB27470.1"/>
    </source>
</evidence>
<dbReference type="STRING" id="1051890.A0A3N4LXF2"/>
<dbReference type="GO" id="GO:0141101">
    <property type="term" value="F:tRNA(Ser) (uridine(44)-2'-O-)-methyltransferase activity"/>
    <property type="evidence" value="ECO:0007669"/>
    <property type="project" value="UniProtKB-EC"/>
</dbReference>
<dbReference type="InterPro" id="IPR011671">
    <property type="entry name" value="tRNA_uracil_MeTrfase"/>
</dbReference>
<dbReference type="AlphaFoldDB" id="A0A3N4LXF2"/>
<keyword evidence="9 11" id="KW-0819">tRNA processing</keyword>
<comment type="similarity">
    <text evidence="2 11">Belongs to the TRM44 family.</text>
</comment>
<dbReference type="GO" id="GO:0005737">
    <property type="term" value="C:cytoplasm"/>
    <property type="evidence" value="ECO:0007669"/>
    <property type="project" value="UniProtKB-SubCell"/>
</dbReference>
<dbReference type="EC" id="2.1.1.211" evidence="3 11"/>
<proteinExistence type="inferred from homology"/>
<keyword evidence="8 11" id="KW-0949">S-adenosyl-L-methionine</keyword>
<dbReference type="Proteomes" id="UP000267821">
    <property type="component" value="Unassembled WGS sequence"/>
</dbReference>
<keyword evidence="7 11" id="KW-0808">Transferase</keyword>
<name>A0A3N4LXF2_9PEZI</name>
<accession>A0A3N4LXF2</accession>
<dbReference type="PANTHER" id="PTHR21210:SF0">
    <property type="entry name" value="TRNA (URACIL-O(2)-)-METHYLTRANSFERASE-RELATED"/>
    <property type="match status" value="1"/>
</dbReference>
<evidence type="ECO:0000256" key="11">
    <source>
        <dbReference type="RuleBase" id="RU368004"/>
    </source>
</evidence>
<evidence type="ECO:0000256" key="5">
    <source>
        <dbReference type="ARBA" id="ARBA00022490"/>
    </source>
</evidence>
<evidence type="ECO:0000256" key="8">
    <source>
        <dbReference type="ARBA" id="ARBA00022691"/>
    </source>
</evidence>
<comment type="subcellular location">
    <subcellularLocation>
        <location evidence="1 11">Cytoplasm</location>
    </subcellularLocation>
</comment>
<dbReference type="GO" id="GO:0030488">
    <property type="term" value="P:tRNA methylation"/>
    <property type="evidence" value="ECO:0007669"/>
    <property type="project" value="UniProtKB-UniRule"/>
</dbReference>
<gene>
    <name evidence="12" type="ORF">L211DRAFT_855796</name>
</gene>
<protein>
    <recommendedName>
        <fullName evidence="4 11">tRNA (uracil-O(2)-)-methyltransferase</fullName>
        <ecNumber evidence="3 11">2.1.1.211</ecNumber>
    </recommendedName>
</protein>
<evidence type="ECO:0000256" key="10">
    <source>
        <dbReference type="ARBA" id="ARBA00047957"/>
    </source>
</evidence>
<evidence type="ECO:0000256" key="3">
    <source>
        <dbReference type="ARBA" id="ARBA00012795"/>
    </source>
</evidence>